<dbReference type="EMBL" id="BAAAPF010000208">
    <property type="protein sequence ID" value="GAA2139398.1"/>
    <property type="molecule type" value="Genomic_DNA"/>
</dbReference>
<evidence type="ECO:0000313" key="4">
    <source>
        <dbReference type="Proteomes" id="UP001500443"/>
    </source>
</evidence>
<dbReference type="Gene3D" id="3.10.450.50">
    <property type="match status" value="1"/>
</dbReference>
<feature type="region of interest" description="Disordered" evidence="1">
    <location>
        <begin position="78"/>
        <end position="134"/>
    </location>
</feature>
<dbReference type="Proteomes" id="UP001500443">
    <property type="component" value="Unassembled WGS sequence"/>
</dbReference>
<dbReference type="InterPro" id="IPR007627">
    <property type="entry name" value="RNA_pol_sigma70_r2"/>
</dbReference>
<feature type="domain" description="RNA polymerase sigma-70 region 2" evidence="2">
    <location>
        <begin position="14"/>
        <end position="74"/>
    </location>
</feature>
<proteinExistence type="predicted"/>
<evidence type="ECO:0000256" key="1">
    <source>
        <dbReference type="SAM" id="MobiDB-lite"/>
    </source>
</evidence>
<evidence type="ECO:0000259" key="2">
    <source>
        <dbReference type="Pfam" id="PF04542"/>
    </source>
</evidence>
<dbReference type="RefSeq" id="WP_344292273.1">
    <property type="nucleotide sequence ID" value="NZ_BAAAPF010000208.1"/>
</dbReference>
<dbReference type="InterPro" id="IPR013324">
    <property type="entry name" value="RNA_pol_sigma_r3/r4-like"/>
</dbReference>
<dbReference type="PANTHER" id="PTHR30173">
    <property type="entry name" value="SIGMA 19 FACTOR"/>
    <property type="match status" value="1"/>
</dbReference>
<protein>
    <submittedName>
        <fullName evidence="3">Sigma-70 family RNA polymerase sigma factor</fullName>
    </submittedName>
</protein>
<dbReference type="InterPro" id="IPR052704">
    <property type="entry name" value="ECF_Sigma-70_Domain"/>
</dbReference>
<comment type="caution">
    <text evidence="3">The sequence shown here is derived from an EMBL/GenBank/DDBJ whole genome shotgun (WGS) entry which is preliminary data.</text>
</comment>
<organism evidence="3 4">
    <name type="scientific">Streptomyces synnematoformans</name>
    <dbReference type="NCBI Taxonomy" id="415721"/>
    <lineage>
        <taxon>Bacteria</taxon>
        <taxon>Bacillati</taxon>
        <taxon>Actinomycetota</taxon>
        <taxon>Actinomycetes</taxon>
        <taxon>Kitasatosporales</taxon>
        <taxon>Streptomycetaceae</taxon>
        <taxon>Streptomyces</taxon>
    </lineage>
</organism>
<sequence>MDEHDFLARRFEEQRAHLRAVAHRVLGSAGQAEDAVQEAWLRVSRAGPDGVESFGGWMRTVVGQVSLNILRARAARGEDPLYPPEPWEPAPGPDGSDGPEGAGERNKPTAAPEPAVGTAAGVAGADRPERDQERFRGDSVGIALLAVLDSMAPAERLAFVMHDLFAVPYDEIAPIVRRSPAATRELALSARRRMQGTGADGAEAGRRSGEAPGPSPAAPPAASAAAATATPAEGRAAPRWSVTARAFLTASRGEDFHALLALLDPDVVLHADATAVAAGAAEEVRGAVAVADVFTGRLRAARPALVDGAPGLVWLHQGQPKIAFTLDVADGTIVGIEVIADPEHLGRLELQPLDG</sequence>
<feature type="region of interest" description="Disordered" evidence="1">
    <location>
        <begin position="192"/>
        <end position="236"/>
    </location>
</feature>
<name>A0ABN2ZAS3_9ACTN</name>
<dbReference type="Gene3D" id="1.10.1740.10">
    <property type="match status" value="1"/>
</dbReference>
<feature type="compositionally biased region" description="Pro residues" evidence="1">
    <location>
        <begin position="81"/>
        <end position="92"/>
    </location>
</feature>
<reference evidence="3 4" key="1">
    <citation type="journal article" date="2019" name="Int. J. Syst. Evol. Microbiol.">
        <title>The Global Catalogue of Microorganisms (GCM) 10K type strain sequencing project: providing services to taxonomists for standard genome sequencing and annotation.</title>
        <authorList>
            <consortium name="The Broad Institute Genomics Platform"/>
            <consortium name="The Broad Institute Genome Sequencing Center for Infectious Disease"/>
            <person name="Wu L."/>
            <person name="Ma J."/>
        </authorList>
    </citation>
    <scope>NUCLEOTIDE SEQUENCE [LARGE SCALE GENOMIC DNA]</scope>
    <source>
        <strain evidence="3 4">JCM 15481</strain>
    </source>
</reference>
<dbReference type="InterPro" id="IPR013325">
    <property type="entry name" value="RNA_pol_sigma_r2"/>
</dbReference>
<feature type="compositionally biased region" description="Low complexity" evidence="1">
    <location>
        <begin position="220"/>
        <end position="236"/>
    </location>
</feature>
<dbReference type="PANTHER" id="PTHR30173:SF43">
    <property type="entry name" value="ECF RNA POLYMERASE SIGMA FACTOR SIGI-RELATED"/>
    <property type="match status" value="1"/>
</dbReference>
<feature type="compositionally biased region" description="Low complexity" evidence="1">
    <location>
        <begin position="108"/>
        <end position="125"/>
    </location>
</feature>
<gene>
    <name evidence="3" type="ORF">GCM10009802_49350</name>
</gene>
<dbReference type="SUPFAM" id="SSF88946">
    <property type="entry name" value="Sigma2 domain of RNA polymerase sigma factors"/>
    <property type="match status" value="1"/>
</dbReference>
<dbReference type="InterPro" id="IPR032710">
    <property type="entry name" value="NTF2-like_dom_sf"/>
</dbReference>
<evidence type="ECO:0000313" key="3">
    <source>
        <dbReference type="EMBL" id="GAA2139398.1"/>
    </source>
</evidence>
<dbReference type="Pfam" id="PF04542">
    <property type="entry name" value="Sigma70_r2"/>
    <property type="match status" value="1"/>
</dbReference>
<dbReference type="SUPFAM" id="SSF54427">
    <property type="entry name" value="NTF2-like"/>
    <property type="match status" value="1"/>
</dbReference>
<dbReference type="SUPFAM" id="SSF88659">
    <property type="entry name" value="Sigma3 and sigma4 domains of RNA polymerase sigma factors"/>
    <property type="match status" value="1"/>
</dbReference>
<accession>A0ABN2ZAS3</accession>
<keyword evidence="4" id="KW-1185">Reference proteome</keyword>